<evidence type="ECO:0000313" key="1">
    <source>
        <dbReference type="EMBL" id="MFD2524164.1"/>
    </source>
</evidence>
<dbReference type="CDD" id="cd16413">
    <property type="entry name" value="DGQHR_domain"/>
    <property type="match status" value="1"/>
</dbReference>
<keyword evidence="2" id="KW-1185">Reference proteome</keyword>
<name>A0ABW5JFL7_9BACT</name>
<organism evidence="1 2">
    <name type="scientific">Emticicia soli</name>
    <dbReference type="NCBI Taxonomy" id="2027878"/>
    <lineage>
        <taxon>Bacteria</taxon>
        <taxon>Pseudomonadati</taxon>
        <taxon>Bacteroidota</taxon>
        <taxon>Cytophagia</taxon>
        <taxon>Cytophagales</taxon>
        <taxon>Leadbetterellaceae</taxon>
        <taxon>Emticicia</taxon>
    </lineage>
</organism>
<dbReference type="InterPro" id="IPR017642">
    <property type="entry name" value="DNA_S_mod_DndB"/>
</dbReference>
<proteinExistence type="predicted"/>
<reference evidence="2" key="1">
    <citation type="journal article" date="2019" name="Int. J. Syst. Evol. Microbiol.">
        <title>The Global Catalogue of Microorganisms (GCM) 10K type strain sequencing project: providing services to taxonomists for standard genome sequencing and annotation.</title>
        <authorList>
            <consortium name="The Broad Institute Genomics Platform"/>
            <consortium name="The Broad Institute Genome Sequencing Center for Infectious Disease"/>
            <person name="Wu L."/>
            <person name="Ma J."/>
        </authorList>
    </citation>
    <scope>NUCLEOTIDE SEQUENCE [LARGE SCALE GENOMIC DNA]</scope>
    <source>
        <strain evidence="2">KCTC 52344</strain>
    </source>
</reference>
<dbReference type="NCBIfam" id="TIGR03187">
    <property type="entry name" value="DGQHR"/>
    <property type="match status" value="1"/>
</dbReference>
<gene>
    <name evidence="1" type="ORF">ACFSR2_24940</name>
</gene>
<accession>A0ABW5JFL7</accession>
<dbReference type="InterPro" id="IPR017601">
    <property type="entry name" value="DGQHR-contain_dom"/>
</dbReference>
<protein>
    <submittedName>
        <fullName evidence="1">DGQHR domain-containing protein</fullName>
    </submittedName>
</protein>
<evidence type="ECO:0000313" key="2">
    <source>
        <dbReference type="Proteomes" id="UP001597510"/>
    </source>
</evidence>
<dbReference type="Proteomes" id="UP001597510">
    <property type="component" value="Unassembled WGS sequence"/>
</dbReference>
<dbReference type="RefSeq" id="WP_340240023.1">
    <property type="nucleotide sequence ID" value="NZ_JBBEWC010000017.1"/>
</dbReference>
<comment type="caution">
    <text evidence="1">The sequence shown here is derived from an EMBL/GenBank/DDBJ whole genome shotgun (WGS) entry which is preliminary data.</text>
</comment>
<dbReference type="Pfam" id="PF14072">
    <property type="entry name" value="DndB"/>
    <property type="match status" value="1"/>
</dbReference>
<sequence>MNTQKIVSGQNTYLSIDLVQINQKEKSFYIGKIKASDFLEIFTVRPAQYDLEKHTALLNSFPEESDYYEHLITEDKTKIKEKDFQREANTERISSISKFLNEEEYAFFPNTIIANCELINNWEDYNLNENSSSEDYFSITDKPNYLSFLKKNTDNDMYSLYIPFIKNSVLIIDGQHRLEGLKKTVDSIQNNYDLIISFLIGFDRSIIAKQFYTINYEQKPVNKSLLYQLTGEFARDMNELSFMHNVAKLLNEIPESPFHGRIKMLGVTPRNYPEDKKRLLSISQAFFIDSTIRFISSKAKNTLYPPIFLKFYKDVNEHIIIVRTLARFFNAVQTIKTDWAQPESSVISKGLGVTALLKVFSFLFQIILKDKLEGDWNRVKDLKTDTFIEVLRGLENVDFSSDGPYGKTGGEASITKIKNGIISNLSFLGSPSNVQNFENDFRENYLLWFNEKIQNVGV</sequence>
<dbReference type="EMBL" id="JBHULC010000043">
    <property type="protein sequence ID" value="MFD2524164.1"/>
    <property type="molecule type" value="Genomic_DNA"/>
</dbReference>